<dbReference type="STRING" id="400727.A0A2T7PX04"/>
<feature type="DNA-binding region" description="HMG box" evidence="2">
    <location>
        <begin position="139"/>
        <end position="250"/>
    </location>
</feature>
<dbReference type="GO" id="GO:0005634">
    <property type="term" value="C:nucleus"/>
    <property type="evidence" value="ECO:0007669"/>
    <property type="project" value="UniProtKB-UniRule"/>
</dbReference>
<dbReference type="CDD" id="cd00084">
    <property type="entry name" value="HMG-box_SF"/>
    <property type="match status" value="1"/>
</dbReference>
<dbReference type="InterPro" id="IPR050342">
    <property type="entry name" value="HMGB"/>
</dbReference>
<gene>
    <name evidence="6" type="ORF">C0Q70_00565</name>
</gene>
<feature type="region of interest" description="Disordered" evidence="4">
    <location>
        <begin position="365"/>
        <end position="384"/>
    </location>
</feature>
<dbReference type="SUPFAM" id="SSF47095">
    <property type="entry name" value="HMG-box"/>
    <property type="match status" value="4"/>
</dbReference>
<dbReference type="Proteomes" id="UP000245119">
    <property type="component" value="Linkage Group LG1"/>
</dbReference>
<dbReference type="PROSITE" id="PS50118">
    <property type="entry name" value="HMG_BOX_2"/>
    <property type="match status" value="3"/>
</dbReference>
<keyword evidence="2" id="KW-0539">Nucleus</keyword>
<evidence type="ECO:0000256" key="4">
    <source>
        <dbReference type="SAM" id="MobiDB-lite"/>
    </source>
</evidence>
<feature type="coiled-coil region" evidence="3">
    <location>
        <begin position="332"/>
        <end position="359"/>
    </location>
</feature>
<comment type="caution">
    <text evidence="6">The sequence shown here is derived from an EMBL/GenBank/DDBJ whole genome shotgun (WGS) entry which is preliminary data.</text>
</comment>
<feature type="compositionally biased region" description="Polar residues" evidence="4">
    <location>
        <begin position="368"/>
        <end position="384"/>
    </location>
</feature>
<dbReference type="Pfam" id="PF00505">
    <property type="entry name" value="HMG_box"/>
    <property type="match status" value="2"/>
</dbReference>
<evidence type="ECO:0000313" key="7">
    <source>
        <dbReference type="Proteomes" id="UP000245119"/>
    </source>
</evidence>
<organism evidence="6 7">
    <name type="scientific">Pomacea canaliculata</name>
    <name type="common">Golden apple snail</name>
    <dbReference type="NCBI Taxonomy" id="400727"/>
    <lineage>
        <taxon>Eukaryota</taxon>
        <taxon>Metazoa</taxon>
        <taxon>Spiralia</taxon>
        <taxon>Lophotrochozoa</taxon>
        <taxon>Mollusca</taxon>
        <taxon>Gastropoda</taxon>
        <taxon>Caenogastropoda</taxon>
        <taxon>Architaenioglossa</taxon>
        <taxon>Ampullarioidea</taxon>
        <taxon>Ampullariidae</taxon>
        <taxon>Pomacea</taxon>
    </lineage>
</organism>
<dbReference type="GO" id="GO:0003677">
    <property type="term" value="F:DNA binding"/>
    <property type="evidence" value="ECO:0007669"/>
    <property type="project" value="UniProtKB-UniRule"/>
</dbReference>
<keyword evidence="3" id="KW-0175">Coiled coil</keyword>
<accession>A0A2T7PX04</accession>
<dbReference type="OrthoDB" id="1919336at2759"/>
<feature type="DNA-binding region" description="HMG box" evidence="2">
    <location>
        <begin position="286"/>
        <end position="350"/>
    </location>
</feature>
<dbReference type="AlphaFoldDB" id="A0A2T7PX04"/>
<sequence>MESYPSYASCVHRPFQDARCFISMSQSIQSPDAPKPPPGPFVKFMHEKYSEIQKNNPGANMHKISKIASQLWQELDPEERNAYKLHAQEEYQDYKQKYLVFLDGLSEQEKAQLHNDTRAQRAHRERFKEKQEFRNLGKPKKPPNAFMLFVRSSRLERGDTSMIIYEEDAKTSALHGEIHKEGARVEKEKYDKELAEWEERMIEIGRSNGPEITKIASQLWRELGQEEKSVRKLLAQKEYEDYKQKYLMFLDGLSEQEKKVNLYHKFVKEAPVKKKEIKVLHGLGKPKMPLTSYALFLKASKPKRGNKSMAQYIKDLANDWHNITKEEKEIYEKDARVRKEKYMKELEEWEEKMKATGFQDFIRESSRNKPQITSVSNVPKKSSL</sequence>
<evidence type="ECO:0000256" key="1">
    <source>
        <dbReference type="ARBA" id="ARBA00023125"/>
    </source>
</evidence>
<evidence type="ECO:0000256" key="2">
    <source>
        <dbReference type="PROSITE-ProRule" id="PRU00267"/>
    </source>
</evidence>
<feature type="DNA-binding region" description="HMG box" evidence="2">
    <location>
        <begin position="34"/>
        <end position="102"/>
    </location>
</feature>
<feature type="domain" description="HMG box" evidence="5">
    <location>
        <begin position="139"/>
        <end position="250"/>
    </location>
</feature>
<evidence type="ECO:0000313" key="6">
    <source>
        <dbReference type="EMBL" id="PVD37963.1"/>
    </source>
</evidence>
<dbReference type="Gene3D" id="1.10.30.10">
    <property type="entry name" value="High mobility group box domain"/>
    <property type="match status" value="3"/>
</dbReference>
<evidence type="ECO:0000259" key="5">
    <source>
        <dbReference type="PROSITE" id="PS50118"/>
    </source>
</evidence>
<evidence type="ECO:0000256" key="3">
    <source>
        <dbReference type="SAM" id="Coils"/>
    </source>
</evidence>
<dbReference type="InterPro" id="IPR036910">
    <property type="entry name" value="HMG_box_dom_sf"/>
</dbReference>
<reference evidence="6 7" key="1">
    <citation type="submission" date="2018-04" db="EMBL/GenBank/DDBJ databases">
        <title>The genome of golden apple snail Pomacea canaliculata provides insight into stress tolerance and invasive adaptation.</title>
        <authorList>
            <person name="Liu C."/>
            <person name="Liu B."/>
            <person name="Ren Y."/>
            <person name="Zhang Y."/>
            <person name="Wang H."/>
            <person name="Li S."/>
            <person name="Jiang F."/>
            <person name="Yin L."/>
            <person name="Zhang G."/>
            <person name="Qian W."/>
            <person name="Fan W."/>
        </authorList>
    </citation>
    <scope>NUCLEOTIDE SEQUENCE [LARGE SCALE GENOMIC DNA]</scope>
    <source>
        <strain evidence="6">SZHN2017</strain>
        <tissue evidence="6">Muscle</tissue>
    </source>
</reference>
<dbReference type="SMART" id="SM00398">
    <property type="entry name" value="HMG"/>
    <property type="match status" value="3"/>
</dbReference>
<dbReference type="PANTHER" id="PTHR48112">
    <property type="entry name" value="HIGH MOBILITY GROUP PROTEIN DSP1"/>
    <property type="match status" value="1"/>
</dbReference>
<keyword evidence="1 2" id="KW-0238">DNA-binding</keyword>
<feature type="domain" description="HMG box" evidence="5">
    <location>
        <begin position="286"/>
        <end position="350"/>
    </location>
</feature>
<name>A0A2T7PX04_POMCA</name>
<proteinExistence type="predicted"/>
<keyword evidence="7" id="KW-1185">Reference proteome</keyword>
<feature type="domain" description="HMG box" evidence="5">
    <location>
        <begin position="34"/>
        <end position="102"/>
    </location>
</feature>
<dbReference type="EMBL" id="PZQS01000001">
    <property type="protein sequence ID" value="PVD37963.1"/>
    <property type="molecule type" value="Genomic_DNA"/>
</dbReference>
<dbReference type="InterPro" id="IPR009071">
    <property type="entry name" value="HMG_box_dom"/>
</dbReference>
<protein>
    <recommendedName>
        <fullName evidence="5">HMG box domain-containing protein</fullName>
    </recommendedName>
</protein>